<evidence type="ECO:0000313" key="4">
    <source>
        <dbReference type="Proteomes" id="UP000198430"/>
    </source>
</evidence>
<reference evidence="3 4" key="1">
    <citation type="submission" date="2015-11" db="EMBL/GenBank/DDBJ databases">
        <title>Draft genome sequences of new species of the genus Lactobacillus isolated from orchardgrass silage.</title>
        <authorList>
            <person name="Tohno M."/>
            <person name="Tanizawa Y."/>
            <person name="Arita M."/>
        </authorList>
    </citation>
    <scope>NUCLEOTIDE SEQUENCE [LARGE SCALE GENOMIC DNA]</scope>
    <source>
        <strain evidence="1 4">IWT140</strain>
        <strain evidence="2 3">IWT25</strain>
    </source>
</reference>
<evidence type="ECO:0008006" key="5">
    <source>
        <dbReference type="Google" id="ProtNLM"/>
    </source>
</evidence>
<dbReference type="AlphaFoldDB" id="A0A1Z5IXA1"/>
<gene>
    <name evidence="1" type="ORF">IWT140_00107</name>
    <name evidence="2" type="ORF">IWT25_01748</name>
</gene>
<sequence>MMSRLKDLTGQRFGRLTVLQREGQSKNGNAKWLCKCDCGNLRVVDGYGLRTGQTVSCGCYRREQARKNILNKPVLTQNIGNWHILEKTWHPTSEDLRANNRSGITGVSYDRNQKRWVARLFFHGRYVLNTMYDRKESAIQARKDAEERYLKVK</sequence>
<proteinExistence type="predicted"/>
<dbReference type="EMBL" id="BCMH01000001">
    <property type="protein sequence ID" value="GAX02510.1"/>
    <property type="molecule type" value="Genomic_DNA"/>
</dbReference>
<evidence type="ECO:0000313" key="3">
    <source>
        <dbReference type="Proteomes" id="UP000198414"/>
    </source>
</evidence>
<dbReference type="EMBL" id="BCMI01000017">
    <property type="protein sequence ID" value="GAX06404.1"/>
    <property type="molecule type" value="Genomic_DNA"/>
</dbReference>
<accession>A0A1Z5IXA1</accession>
<accession>A0A1Z5IL73</accession>
<name>A0A1Z5IXA1_9LACO</name>
<dbReference type="Proteomes" id="UP000198430">
    <property type="component" value="Unassembled WGS sequence"/>
</dbReference>
<comment type="caution">
    <text evidence="2">The sequence shown here is derived from an EMBL/GenBank/DDBJ whole genome shotgun (WGS) entry which is preliminary data.</text>
</comment>
<organism evidence="2 3">
    <name type="scientific">Secundilactobacillus pentosiphilus</name>
    <dbReference type="NCBI Taxonomy" id="1714682"/>
    <lineage>
        <taxon>Bacteria</taxon>
        <taxon>Bacillati</taxon>
        <taxon>Bacillota</taxon>
        <taxon>Bacilli</taxon>
        <taxon>Lactobacillales</taxon>
        <taxon>Lactobacillaceae</taxon>
        <taxon>Secundilactobacillus</taxon>
    </lineage>
</organism>
<protein>
    <recommendedName>
        <fullName evidence="5">AP2/ERF domain-containing protein</fullName>
    </recommendedName>
</protein>
<evidence type="ECO:0000313" key="1">
    <source>
        <dbReference type="EMBL" id="GAX02510.1"/>
    </source>
</evidence>
<dbReference type="Proteomes" id="UP000198414">
    <property type="component" value="Unassembled WGS sequence"/>
</dbReference>
<evidence type="ECO:0000313" key="2">
    <source>
        <dbReference type="EMBL" id="GAX06404.1"/>
    </source>
</evidence>
<keyword evidence="4" id="KW-1185">Reference proteome</keyword>